<protein>
    <submittedName>
        <fullName evidence="1">Uncharacterized protein</fullName>
    </submittedName>
</protein>
<dbReference type="EMBL" id="JACGCI010000012">
    <property type="protein sequence ID" value="KAF6760387.1"/>
    <property type="molecule type" value="Genomic_DNA"/>
</dbReference>
<keyword evidence="2" id="KW-1185">Reference proteome</keyword>
<proteinExistence type="predicted"/>
<organism evidence="1 2">
    <name type="scientific">Ephemerocybe angulata</name>
    <dbReference type="NCBI Taxonomy" id="980116"/>
    <lineage>
        <taxon>Eukaryota</taxon>
        <taxon>Fungi</taxon>
        <taxon>Dikarya</taxon>
        <taxon>Basidiomycota</taxon>
        <taxon>Agaricomycotina</taxon>
        <taxon>Agaricomycetes</taxon>
        <taxon>Agaricomycetidae</taxon>
        <taxon>Agaricales</taxon>
        <taxon>Agaricineae</taxon>
        <taxon>Psathyrellaceae</taxon>
        <taxon>Ephemerocybe</taxon>
    </lineage>
</organism>
<evidence type="ECO:0000313" key="1">
    <source>
        <dbReference type="EMBL" id="KAF6760387.1"/>
    </source>
</evidence>
<sequence length="198" mass="21570">MLWSGLKAFKGLPDIASCRRITCPAARAHAEPPAVNTVIPQAVSADSGSGRILVGDNTDWLGIKASITPVPVRDSRRPGHRGWRHRTRCHLRSPEPRRQDYLPAQQDEVEGGAAVFQDAGVEVVEKLKWADSSVAPNAGALALPESVFAYRTGPAVVVDMAYKPEETPLLALAKDVGANYGVGWPQSREEREEEERIE</sequence>
<accession>A0A8H6I9L1</accession>
<evidence type="ECO:0000313" key="2">
    <source>
        <dbReference type="Proteomes" id="UP000521943"/>
    </source>
</evidence>
<dbReference type="AlphaFoldDB" id="A0A8H6I9L1"/>
<comment type="caution">
    <text evidence="1">The sequence shown here is derived from an EMBL/GenBank/DDBJ whole genome shotgun (WGS) entry which is preliminary data.</text>
</comment>
<dbReference type="Gene3D" id="3.40.50.720">
    <property type="entry name" value="NAD(P)-binding Rossmann-like Domain"/>
    <property type="match status" value="1"/>
</dbReference>
<name>A0A8H6I9L1_9AGAR</name>
<reference evidence="1 2" key="1">
    <citation type="submission" date="2020-07" db="EMBL/GenBank/DDBJ databases">
        <title>Comparative genomics of pyrophilous fungi reveals a link between fire events and developmental genes.</title>
        <authorList>
            <consortium name="DOE Joint Genome Institute"/>
            <person name="Steindorff A.S."/>
            <person name="Carver A."/>
            <person name="Calhoun S."/>
            <person name="Stillman K."/>
            <person name="Liu H."/>
            <person name="Lipzen A."/>
            <person name="Pangilinan J."/>
            <person name="Labutti K."/>
            <person name="Bruns T.D."/>
            <person name="Grigoriev I.V."/>
        </authorList>
    </citation>
    <scope>NUCLEOTIDE SEQUENCE [LARGE SCALE GENOMIC DNA]</scope>
    <source>
        <strain evidence="1 2">CBS 144469</strain>
    </source>
</reference>
<gene>
    <name evidence="1" type="ORF">DFP72DRAFT_1062771</name>
</gene>
<dbReference type="OrthoDB" id="2643056at2759"/>
<dbReference type="Proteomes" id="UP000521943">
    <property type="component" value="Unassembled WGS sequence"/>
</dbReference>